<dbReference type="EMBL" id="EF203088">
    <property type="protein sequence ID" value="ABO45347.1"/>
    <property type="molecule type" value="Genomic_DNA"/>
</dbReference>
<feature type="transmembrane region" description="Helical" evidence="1">
    <location>
        <begin position="104"/>
        <end position="132"/>
    </location>
</feature>
<keyword evidence="1" id="KW-0472">Membrane</keyword>
<dbReference type="GeneID" id="4960829"/>
<name>A4L1X7_9VIRU</name>
<dbReference type="InterPro" id="IPR008563">
    <property type="entry name" value="AcMNPV_AC81"/>
</dbReference>
<proteinExistence type="predicted"/>
<dbReference type="RefSeq" id="YP_001111281.1">
    <property type="nucleotide sequence ID" value="NC_009240.1"/>
</dbReference>
<feature type="transmembrane region" description="Helical" evidence="1">
    <location>
        <begin position="138"/>
        <end position="156"/>
    </location>
</feature>
<organism evidence="2 3">
    <name type="scientific">Gryllus bimaculatus nudivirus</name>
    <dbReference type="NCBI Taxonomy" id="432587"/>
    <lineage>
        <taxon>Viruses</taxon>
        <taxon>Viruses incertae sedis</taxon>
        <taxon>Naldaviricetes</taxon>
        <taxon>Lefavirales</taxon>
        <taxon>Nudiviridae</taxon>
        <taxon>Alphanudivirus</taxon>
        <taxon>Alphanudivirus grybimaculati</taxon>
    </lineage>
</organism>
<keyword evidence="1" id="KW-1133">Transmembrane helix</keyword>
<keyword evidence="3" id="KW-1185">Reference proteome</keyword>
<dbReference type="OrthoDB" id="17950at10239"/>
<keyword evidence="1" id="KW-0812">Transmembrane</keyword>
<evidence type="ECO:0000313" key="3">
    <source>
        <dbReference type="Proteomes" id="UP000203733"/>
    </source>
</evidence>
<evidence type="ECO:0000256" key="1">
    <source>
        <dbReference type="SAM" id="Phobius"/>
    </source>
</evidence>
<reference evidence="2 3" key="1">
    <citation type="journal article" date="2007" name="J. Virol.">
        <title>The genome of Gryllus bimaculatus nudivirus indicates an ancient diversification of baculovirus-related nonoccluded nudiviruses of insects.</title>
        <authorList>
            <person name="Wang Y."/>
            <person name="Kleespies R.G."/>
            <person name="Huger A.M."/>
            <person name="Jehle J.A."/>
        </authorList>
    </citation>
    <scope>NUCLEOTIDE SEQUENCE [LARGE SCALE GENOMIC DNA]</scope>
</reference>
<sequence>MSTIKTLAPGYEHFSDVINAKKDDVFTLKICIQAIKNSFGLMDHWFYIINDKEHHVGVYYKGSVLPLNTTKGSHVVTEKTICLKCYEKLINFVQYREDKRLFKFYPFINCETLTTGWSVQVVILFLLPLVAVVGFLGYVYWALVLFLCMLVLYLFASKYNFSRTNKSLCKHLKKRYRKK</sequence>
<dbReference type="KEGG" id="vg:4960829"/>
<gene>
    <name evidence="2" type="primary">ac81</name>
</gene>
<dbReference type="Proteomes" id="UP000203733">
    <property type="component" value="Segment"/>
</dbReference>
<evidence type="ECO:0000313" key="2">
    <source>
        <dbReference type="EMBL" id="ABO45347.1"/>
    </source>
</evidence>
<protein>
    <submittedName>
        <fullName evidence="2">Uncharacterized protein ac81</fullName>
    </submittedName>
</protein>
<accession>A4L1X7</accession>
<dbReference type="Pfam" id="PF05820">
    <property type="entry name" value="Ac81"/>
    <property type="match status" value="1"/>
</dbReference>